<gene>
    <name evidence="3" type="ORF">JOF36_003731</name>
</gene>
<feature type="transmembrane region" description="Helical" evidence="2">
    <location>
        <begin position="546"/>
        <end position="566"/>
    </location>
</feature>
<reference evidence="3 4" key="1">
    <citation type="submission" date="2021-03" db="EMBL/GenBank/DDBJ databases">
        <title>Sequencing the genomes of 1000 actinobacteria strains.</title>
        <authorList>
            <person name="Klenk H.-P."/>
        </authorList>
    </citation>
    <scope>NUCLEOTIDE SEQUENCE [LARGE SCALE GENOMIC DNA]</scope>
    <source>
        <strain evidence="3 4">DSM 45256</strain>
    </source>
</reference>
<organism evidence="3 4">
    <name type="scientific">Pseudonocardia parietis</name>
    <dbReference type="NCBI Taxonomy" id="570936"/>
    <lineage>
        <taxon>Bacteria</taxon>
        <taxon>Bacillati</taxon>
        <taxon>Actinomycetota</taxon>
        <taxon>Actinomycetes</taxon>
        <taxon>Pseudonocardiales</taxon>
        <taxon>Pseudonocardiaceae</taxon>
        <taxon>Pseudonocardia</taxon>
    </lineage>
</organism>
<dbReference type="RefSeq" id="WP_210028251.1">
    <property type="nucleotide sequence ID" value="NZ_JAGINU010000001.1"/>
</dbReference>
<feature type="transmembrane region" description="Helical" evidence="2">
    <location>
        <begin position="122"/>
        <end position="145"/>
    </location>
</feature>
<sequence length="574" mass="56817">MTGAGPARPQGDRRGSLSTVRPGAPADGTEPTGGRAPAAAGAPAPRPTAAVARLTTRWVRRSAAVVALVAAGMSAIVVASYDSVVAQAPGGAAALQVLATNPAIRTLFGEPVALDDSGGFTVWRTGTALGVLLGVWALLTATRLLRGEEDAGRWTLLLAGRLRHGPAVATALAVLTAALLTAGGAVAVAMILAGANAGPALLHAAGLALTGAFFAGVGAVAAQVAGSRGAASGAGTGVLLGMLLLRMIGDGVDALGWLRWFSPFGLTALAAPFHTDRVAPVLVLAAAAVGALVAAPLLAARRDVGDGLVPRAGTRRARLALLGSPHGFALRRTLRPLTGWAIGVGAFYLLLGLLAVSLTDFLQRNPLFAGLATRAGFGDLATPPGFAGTLFALLPVPVGAFAAVRIAALAHDETTRRLGLLLAAPLSRVRLLTGTAAVTAGAAVALTLVAAVAMWAGAAATGADLGLGDAVAGAANTLPISLLGLGFAVLGLGLSPRAVIALGILPGAGGFLLNVLADSIDAPRWVAQVSPFAHLEPVPATAPTPAASAVMLAVALLAAAGGVLAYRRRDLRSD</sequence>
<evidence type="ECO:0000313" key="4">
    <source>
        <dbReference type="Proteomes" id="UP001519295"/>
    </source>
</evidence>
<feature type="transmembrane region" description="Helical" evidence="2">
    <location>
        <begin position="337"/>
        <end position="358"/>
    </location>
</feature>
<dbReference type="Proteomes" id="UP001519295">
    <property type="component" value="Unassembled WGS sequence"/>
</dbReference>
<accession>A0ABS4VVT9</accession>
<feature type="transmembrane region" description="Helical" evidence="2">
    <location>
        <begin position="166"/>
        <end position="195"/>
    </location>
</feature>
<protein>
    <submittedName>
        <fullName evidence="3">ABC-2 type transport system permease protein</fullName>
    </submittedName>
</protein>
<feature type="transmembrane region" description="Helical" evidence="2">
    <location>
        <begin position="201"/>
        <end position="225"/>
    </location>
</feature>
<feature type="compositionally biased region" description="Low complexity" evidence="1">
    <location>
        <begin position="28"/>
        <end position="47"/>
    </location>
</feature>
<feature type="transmembrane region" description="Helical" evidence="2">
    <location>
        <begin position="470"/>
        <end position="492"/>
    </location>
</feature>
<evidence type="ECO:0000256" key="2">
    <source>
        <dbReference type="SAM" id="Phobius"/>
    </source>
</evidence>
<feature type="transmembrane region" description="Helical" evidence="2">
    <location>
        <begin position="386"/>
        <end position="410"/>
    </location>
</feature>
<comment type="caution">
    <text evidence="3">The sequence shown here is derived from an EMBL/GenBank/DDBJ whole genome shotgun (WGS) entry which is preliminary data.</text>
</comment>
<dbReference type="EMBL" id="JAGINU010000001">
    <property type="protein sequence ID" value="MBP2368035.1"/>
    <property type="molecule type" value="Genomic_DNA"/>
</dbReference>
<feature type="transmembrane region" description="Helical" evidence="2">
    <location>
        <begin position="431"/>
        <end position="458"/>
    </location>
</feature>
<keyword evidence="4" id="KW-1185">Reference proteome</keyword>
<keyword evidence="2" id="KW-0472">Membrane</keyword>
<proteinExistence type="predicted"/>
<evidence type="ECO:0000313" key="3">
    <source>
        <dbReference type="EMBL" id="MBP2368035.1"/>
    </source>
</evidence>
<feature type="transmembrane region" description="Helical" evidence="2">
    <location>
        <begin position="237"/>
        <end position="258"/>
    </location>
</feature>
<keyword evidence="2" id="KW-0812">Transmembrane</keyword>
<evidence type="ECO:0000256" key="1">
    <source>
        <dbReference type="SAM" id="MobiDB-lite"/>
    </source>
</evidence>
<feature type="transmembrane region" description="Helical" evidence="2">
    <location>
        <begin position="499"/>
        <end position="517"/>
    </location>
</feature>
<feature type="transmembrane region" description="Helical" evidence="2">
    <location>
        <begin position="63"/>
        <end position="81"/>
    </location>
</feature>
<feature type="transmembrane region" description="Helical" evidence="2">
    <location>
        <begin position="278"/>
        <end position="299"/>
    </location>
</feature>
<name>A0ABS4VVT9_9PSEU</name>
<feature type="region of interest" description="Disordered" evidence="1">
    <location>
        <begin position="1"/>
        <end position="47"/>
    </location>
</feature>
<keyword evidence="2" id="KW-1133">Transmembrane helix</keyword>